<dbReference type="InterPro" id="IPR013320">
    <property type="entry name" value="ConA-like_dom_sf"/>
</dbReference>
<evidence type="ECO:0000313" key="5">
    <source>
        <dbReference type="Proteomes" id="UP000694395"/>
    </source>
</evidence>
<dbReference type="InterPro" id="IPR033379">
    <property type="entry name" value="Acid_Pase_AS"/>
</dbReference>
<evidence type="ECO:0000313" key="4">
    <source>
        <dbReference type="Ensembl" id="ENSOMYP00000094839.2"/>
    </source>
</evidence>
<dbReference type="Gene3D" id="3.40.50.1240">
    <property type="entry name" value="Phosphoglycerate mutase-like"/>
    <property type="match status" value="1"/>
</dbReference>
<dbReference type="InterPro" id="IPR003877">
    <property type="entry name" value="SPRY_dom"/>
</dbReference>
<dbReference type="Gene3D" id="2.60.120.920">
    <property type="match status" value="1"/>
</dbReference>
<dbReference type="Proteomes" id="UP000694395">
    <property type="component" value="Chromosome 24"/>
</dbReference>
<proteinExistence type="predicted"/>
<dbReference type="Pfam" id="PF00622">
    <property type="entry name" value="SPRY"/>
    <property type="match status" value="1"/>
</dbReference>
<feature type="domain" description="B30.2/SPRY" evidence="3">
    <location>
        <begin position="35"/>
        <end position="236"/>
    </location>
</feature>
<dbReference type="InterPro" id="IPR050672">
    <property type="entry name" value="FBXO45-Fsn/SPSB_families"/>
</dbReference>
<dbReference type="PROSITE" id="PS00616">
    <property type="entry name" value="HIS_ACID_PHOSPHAT_1"/>
    <property type="match status" value="1"/>
</dbReference>
<feature type="region of interest" description="Disordered" evidence="1">
    <location>
        <begin position="1"/>
        <end position="28"/>
    </location>
</feature>
<dbReference type="PANTHER" id="PTHR12245">
    <property type="entry name" value="SPRY DOMAIN CONTAINING SOCS BOX PROTEIN"/>
    <property type="match status" value="1"/>
</dbReference>
<name>A0A8C7UHV2_ONCMY</name>
<reference evidence="4" key="3">
    <citation type="submission" date="2025-09" db="UniProtKB">
        <authorList>
            <consortium name="Ensembl"/>
        </authorList>
    </citation>
    <scope>IDENTIFICATION</scope>
</reference>
<organism evidence="4 5">
    <name type="scientific">Oncorhynchus mykiss</name>
    <name type="common">Rainbow trout</name>
    <name type="synonym">Salmo gairdneri</name>
    <dbReference type="NCBI Taxonomy" id="8022"/>
    <lineage>
        <taxon>Eukaryota</taxon>
        <taxon>Metazoa</taxon>
        <taxon>Chordata</taxon>
        <taxon>Craniata</taxon>
        <taxon>Vertebrata</taxon>
        <taxon>Euteleostomi</taxon>
        <taxon>Actinopterygii</taxon>
        <taxon>Neopterygii</taxon>
        <taxon>Teleostei</taxon>
        <taxon>Protacanthopterygii</taxon>
        <taxon>Salmoniformes</taxon>
        <taxon>Salmonidae</taxon>
        <taxon>Salmoninae</taxon>
        <taxon>Oncorhynchus</taxon>
    </lineage>
</organism>
<dbReference type="GO" id="GO:0019005">
    <property type="term" value="C:SCF ubiquitin ligase complex"/>
    <property type="evidence" value="ECO:0007669"/>
    <property type="project" value="TreeGrafter"/>
</dbReference>
<keyword evidence="2" id="KW-0812">Transmembrane</keyword>
<dbReference type="InterPro" id="IPR001870">
    <property type="entry name" value="B30.2/SPRY"/>
</dbReference>
<dbReference type="CDD" id="cd07061">
    <property type="entry name" value="HP_HAP_like"/>
    <property type="match status" value="1"/>
</dbReference>
<dbReference type="PANTHER" id="PTHR12245:SF3">
    <property type="entry name" value="SPRY DOMAIN-CONTAINING SOCS BOX PROTEIN 4"/>
    <property type="match status" value="1"/>
</dbReference>
<feature type="transmembrane region" description="Helical" evidence="2">
    <location>
        <begin position="264"/>
        <end position="288"/>
    </location>
</feature>
<keyword evidence="5" id="KW-1185">Reference proteome</keyword>
<dbReference type="Pfam" id="PF00328">
    <property type="entry name" value="His_Phos_2"/>
    <property type="match status" value="1"/>
</dbReference>
<dbReference type="GO" id="GO:0016567">
    <property type="term" value="P:protein ubiquitination"/>
    <property type="evidence" value="ECO:0007669"/>
    <property type="project" value="UniProtKB-ARBA"/>
</dbReference>
<dbReference type="CDD" id="cd12906">
    <property type="entry name" value="SPRY_SOCS1-2-4"/>
    <property type="match status" value="1"/>
</dbReference>
<dbReference type="GO" id="GO:0005737">
    <property type="term" value="C:cytoplasm"/>
    <property type="evidence" value="ECO:0007669"/>
    <property type="project" value="UniProtKB-ARBA"/>
</dbReference>
<accession>A0A8C7UHV2</accession>
<evidence type="ECO:0000256" key="1">
    <source>
        <dbReference type="SAM" id="MobiDB-lite"/>
    </source>
</evidence>
<feature type="compositionally biased region" description="Basic and acidic residues" evidence="1">
    <location>
        <begin position="12"/>
        <end position="28"/>
    </location>
</feature>
<dbReference type="SUPFAM" id="SSF53254">
    <property type="entry name" value="Phosphoglycerate mutase-like"/>
    <property type="match status" value="1"/>
</dbReference>
<dbReference type="GeneTree" id="ENSGT01030000234629"/>
<dbReference type="InterPro" id="IPR043136">
    <property type="entry name" value="B30.2/SPRY_sf"/>
</dbReference>
<dbReference type="AlphaFoldDB" id="A0A8C7UHV2"/>
<dbReference type="GO" id="GO:0043161">
    <property type="term" value="P:proteasome-mediated ubiquitin-dependent protein catabolic process"/>
    <property type="evidence" value="ECO:0007669"/>
    <property type="project" value="TreeGrafter"/>
</dbReference>
<sequence>MGQKISGSIKSVDARGDPSYRPVRRELRGPDFCRPPRLDLLLDMPPATSDLQLHHAWNPEDRSLNVFVKEDDKLTFHRHPVAQSTDCIRGQVGYTRGLHVWRIHWPARQRGTHAVVGVGTADALLHSVGYTALVGSDCESWGWDLGRNRLYHDSKNQPASTSAPTYPCFLEADESFVLPDALLVVLDMDEGTLSFMVDGQYLGVAFRGLKGRRLYPIVSAVWGHCEVSIFYVNGLDHSRNGERCGWLTDRETDQTHVRMLARNLFILLVVVGAVLAIVSLSLQFFHLIPTTPMGEERPHQGQGQGQGKSRKRVIPVPHTEDPDPDPITEAYGYCNTPNRSEQSWEGHSPVDYKLLSVQVMIRHGDRYPLYAIPKTKRPAIDCTLSPKRKPSHPQLNSFIGHMAQGGRGRWEGTLSSLPRLPNHSACEMGELTQTGVVQHLRNGQLLRLAYKRHKLLLPNWSTKQVWVETTGRSRTLQSGMALLYGFLPDFDWSRLTVHHQWSTLFCGSACDCPARNPYLEEEQRRQYRLRAADTELERTYADMARTLGLPPRQLRAANPIDSLLCHLCHGLSFPCVSAGTALGSGGCLTLAQFAVIRRQQLEDEVDRRRVGLYRRYAVLATHPYLNRTANRMERVAKAYARGRKPRAGGEEAFTLSSAHDVTVAPLLSALGLEDALFPRFAARVVFELWKSPPATQGQYKGQGQGQNKAAWLKGERSKGGNWGDMFVRVLYNGEDVTFHTTFCRSHDRNAAQPLCPLGNFLSFVKKDMFNVLNATSYHNACYRQTG</sequence>
<protein>
    <recommendedName>
        <fullName evidence="3">B30.2/SPRY domain-containing protein</fullName>
    </recommendedName>
</protein>
<dbReference type="FunFam" id="2.60.120.920:FF:000007">
    <property type="entry name" value="SPRY domain-containing SOCS box protein 1"/>
    <property type="match status" value="1"/>
</dbReference>
<dbReference type="PROSITE" id="PS50188">
    <property type="entry name" value="B302_SPRY"/>
    <property type="match status" value="1"/>
</dbReference>
<evidence type="ECO:0000259" key="3">
    <source>
        <dbReference type="PROSITE" id="PS50188"/>
    </source>
</evidence>
<keyword evidence="2" id="KW-1133">Transmembrane helix</keyword>
<evidence type="ECO:0000256" key="2">
    <source>
        <dbReference type="SAM" id="Phobius"/>
    </source>
</evidence>
<keyword evidence="2" id="KW-0472">Membrane</keyword>
<dbReference type="InterPro" id="IPR000560">
    <property type="entry name" value="His_Pase_clade-2"/>
</dbReference>
<dbReference type="Ensembl" id="ENSOMYT00000103087.2">
    <property type="protein sequence ID" value="ENSOMYP00000094839.2"/>
    <property type="gene ID" value="ENSOMYG00000043266.2"/>
</dbReference>
<dbReference type="SUPFAM" id="SSF49899">
    <property type="entry name" value="Concanavalin A-like lectins/glucanases"/>
    <property type="match status" value="1"/>
</dbReference>
<dbReference type="SMART" id="SM00449">
    <property type="entry name" value="SPRY"/>
    <property type="match status" value="1"/>
</dbReference>
<reference evidence="4" key="2">
    <citation type="submission" date="2025-08" db="UniProtKB">
        <authorList>
            <consortium name="Ensembl"/>
        </authorList>
    </citation>
    <scope>IDENTIFICATION</scope>
</reference>
<dbReference type="InterPro" id="IPR029033">
    <property type="entry name" value="His_PPase_superfam"/>
</dbReference>
<feature type="region of interest" description="Disordered" evidence="1">
    <location>
        <begin position="293"/>
        <end position="328"/>
    </location>
</feature>
<reference evidence="4" key="1">
    <citation type="submission" date="2020-07" db="EMBL/GenBank/DDBJ databases">
        <title>A long reads based de novo assembly of the rainbow trout Arlee double haploid line genome.</title>
        <authorList>
            <person name="Gao G."/>
            <person name="Palti Y."/>
        </authorList>
    </citation>
    <scope>NUCLEOTIDE SEQUENCE [LARGE SCALE GENOMIC DNA]</scope>
</reference>